<feature type="region of interest" description="Disordered" evidence="2">
    <location>
        <begin position="1"/>
        <end position="36"/>
    </location>
</feature>
<proteinExistence type="predicted"/>
<feature type="domain" description="RRM" evidence="3">
    <location>
        <begin position="44"/>
        <end position="113"/>
    </location>
</feature>
<dbReference type="SUPFAM" id="SSF54928">
    <property type="entry name" value="RNA-binding domain, RBD"/>
    <property type="match status" value="1"/>
</dbReference>
<organism evidence="4 5">
    <name type="scientific">Geranomyces variabilis</name>
    <dbReference type="NCBI Taxonomy" id="109894"/>
    <lineage>
        <taxon>Eukaryota</taxon>
        <taxon>Fungi</taxon>
        <taxon>Fungi incertae sedis</taxon>
        <taxon>Chytridiomycota</taxon>
        <taxon>Chytridiomycota incertae sedis</taxon>
        <taxon>Chytridiomycetes</taxon>
        <taxon>Spizellomycetales</taxon>
        <taxon>Powellomycetaceae</taxon>
        <taxon>Geranomyces</taxon>
    </lineage>
</organism>
<dbReference type="Proteomes" id="UP001212152">
    <property type="component" value="Unassembled WGS sequence"/>
</dbReference>
<gene>
    <name evidence="4" type="ORF">HDU87_008187</name>
</gene>
<comment type="caution">
    <text evidence="4">The sequence shown here is derived from an EMBL/GenBank/DDBJ whole genome shotgun (WGS) entry which is preliminary data.</text>
</comment>
<evidence type="ECO:0000313" key="5">
    <source>
        <dbReference type="Proteomes" id="UP001212152"/>
    </source>
</evidence>
<dbReference type="Gene3D" id="3.30.70.330">
    <property type="match status" value="1"/>
</dbReference>
<dbReference type="InterPro" id="IPR035979">
    <property type="entry name" value="RBD_domain_sf"/>
</dbReference>
<keyword evidence="1" id="KW-0694">RNA-binding</keyword>
<evidence type="ECO:0000256" key="1">
    <source>
        <dbReference type="PROSITE-ProRule" id="PRU00176"/>
    </source>
</evidence>
<name>A0AAD5TEF7_9FUNG</name>
<dbReference type="PROSITE" id="PS50102">
    <property type="entry name" value="RRM"/>
    <property type="match status" value="1"/>
</dbReference>
<dbReference type="SMART" id="SM00360">
    <property type="entry name" value="RRM"/>
    <property type="match status" value="1"/>
</dbReference>
<evidence type="ECO:0000313" key="4">
    <source>
        <dbReference type="EMBL" id="KAJ3171937.1"/>
    </source>
</evidence>
<protein>
    <recommendedName>
        <fullName evidence="3">RRM domain-containing protein</fullName>
    </recommendedName>
</protein>
<dbReference type="AlphaFoldDB" id="A0AAD5TEF7"/>
<accession>A0AAD5TEF7</accession>
<reference evidence="4" key="1">
    <citation type="submission" date="2020-05" db="EMBL/GenBank/DDBJ databases">
        <title>Phylogenomic resolution of chytrid fungi.</title>
        <authorList>
            <person name="Stajich J.E."/>
            <person name="Amses K."/>
            <person name="Simmons R."/>
            <person name="Seto K."/>
            <person name="Myers J."/>
            <person name="Bonds A."/>
            <person name="Quandt C.A."/>
            <person name="Barry K."/>
            <person name="Liu P."/>
            <person name="Grigoriev I."/>
            <person name="Longcore J.E."/>
            <person name="James T.Y."/>
        </authorList>
    </citation>
    <scope>NUCLEOTIDE SEQUENCE</scope>
    <source>
        <strain evidence="4">JEL0379</strain>
    </source>
</reference>
<dbReference type="InterPro" id="IPR012677">
    <property type="entry name" value="Nucleotide-bd_a/b_plait_sf"/>
</dbReference>
<dbReference type="GO" id="GO:0003723">
    <property type="term" value="F:RNA binding"/>
    <property type="evidence" value="ECO:0007669"/>
    <property type="project" value="UniProtKB-UniRule"/>
</dbReference>
<dbReference type="EMBL" id="JADGJQ010000081">
    <property type="protein sequence ID" value="KAJ3171937.1"/>
    <property type="molecule type" value="Genomic_DNA"/>
</dbReference>
<dbReference type="Pfam" id="PF00076">
    <property type="entry name" value="RRM_1"/>
    <property type="match status" value="1"/>
</dbReference>
<sequence length="282" mass="30063">MSTKRPAETYPEDYDEARKRARGEQNVPGDSDIAGLEVPDEANRTVEISNLHPEVTARDLFEACESFGRVVAVRRYPDSSASVVFSEISAANAAVARLDGVEADQGVLQARKLGPAALQTELADAATETEANTADAATETDPAPTAPQIIAELNWGLNAPVAQTSDDRAAVNTVLFGGLFVTDVVVPSGTARKARPDKMVRVAYAVFAANGALLELQGVLTPCIFRVNAQTTSVNRAVWMTVRGTNVGSLRRATITPDWDQVRDSDEPAVAHEIADDTLCSL</sequence>
<keyword evidence="5" id="KW-1185">Reference proteome</keyword>
<dbReference type="CDD" id="cd00590">
    <property type="entry name" value="RRM_SF"/>
    <property type="match status" value="1"/>
</dbReference>
<dbReference type="InterPro" id="IPR000504">
    <property type="entry name" value="RRM_dom"/>
</dbReference>
<evidence type="ECO:0000256" key="2">
    <source>
        <dbReference type="SAM" id="MobiDB-lite"/>
    </source>
</evidence>
<evidence type="ECO:0000259" key="3">
    <source>
        <dbReference type="PROSITE" id="PS50102"/>
    </source>
</evidence>